<organism evidence="2 3">
    <name type="scientific">Fomitopsis schrenkii</name>
    <name type="common">Brown rot fungus</name>
    <dbReference type="NCBI Taxonomy" id="2126942"/>
    <lineage>
        <taxon>Eukaryota</taxon>
        <taxon>Fungi</taxon>
        <taxon>Dikarya</taxon>
        <taxon>Basidiomycota</taxon>
        <taxon>Agaricomycotina</taxon>
        <taxon>Agaricomycetes</taxon>
        <taxon>Polyporales</taxon>
        <taxon>Fomitopsis</taxon>
    </lineage>
</organism>
<keyword evidence="3" id="KW-1185">Reference proteome</keyword>
<dbReference type="Gene3D" id="3.40.30.10">
    <property type="entry name" value="Glutaredoxin"/>
    <property type="match status" value="1"/>
</dbReference>
<evidence type="ECO:0000259" key="1">
    <source>
        <dbReference type="PROSITE" id="PS50404"/>
    </source>
</evidence>
<reference evidence="2 3" key="1">
    <citation type="journal article" date="2012" name="Science">
        <title>The Paleozoic origin of enzymatic lignin decomposition reconstructed from 31 fungal genomes.</title>
        <authorList>
            <person name="Floudas D."/>
            <person name="Binder M."/>
            <person name="Riley R."/>
            <person name="Barry K."/>
            <person name="Blanchette R.A."/>
            <person name="Henrissat B."/>
            <person name="Martinez A.T."/>
            <person name="Otillar R."/>
            <person name="Spatafora J.W."/>
            <person name="Yadav J.S."/>
            <person name="Aerts A."/>
            <person name="Benoit I."/>
            <person name="Boyd A."/>
            <person name="Carlson A."/>
            <person name="Copeland A."/>
            <person name="Coutinho P.M."/>
            <person name="de Vries R.P."/>
            <person name="Ferreira P."/>
            <person name="Findley K."/>
            <person name="Foster B."/>
            <person name="Gaskell J."/>
            <person name="Glotzer D."/>
            <person name="Gorecki P."/>
            <person name="Heitman J."/>
            <person name="Hesse C."/>
            <person name="Hori C."/>
            <person name="Igarashi K."/>
            <person name="Jurgens J.A."/>
            <person name="Kallen N."/>
            <person name="Kersten P."/>
            <person name="Kohler A."/>
            <person name="Kuees U."/>
            <person name="Kumar T.K.A."/>
            <person name="Kuo A."/>
            <person name="LaButti K."/>
            <person name="Larrondo L.F."/>
            <person name="Lindquist E."/>
            <person name="Ling A."/>
            <person name="Lombard V."/>
            <person name="Lucas S."/>
            <person name="Lundell T."/>
            <person name="Martin R."/>
            <person name="McLaughlin D.J."/>
            <person name="Morgenstern I."/>
            <person name="Morin E."/>
            <person name="Murat C."/>
            <person name="Nagy L.G."/>
            <person name="Nolan M."/>
            <person name="Ohm R.A."/>
            <person name="Patyshakuliyeva A."/>
            <person name="Rokas A."/>
            <person name="Ruiz-Duenas F.J."/>
            <person name="Sabat G."/>
            <person name="Salamov A."/>
            <person name="Samejima M."/>
            <person name="Schmutz J."/>
            <person name="Slot J.C."/>
            <person name="St John F."/>
            <person name="Stenlid J."/>
            <person name="Sun H."/>
            <person name="Sun S."/>
            <person name="Syed K."/>
            <person name="Tsang A."/>
            <person name="Wiebenga A."/>
            <person name="Young D."/>
            <person name="Pisabarro A."/>
            <person name="Eastwood D.C."/>
            <person name="Martin F."/>
            <person name="Cullen D."/>
            <person name="Grigoriev I.V."/>
            <person name="Hibbett D.S."/>
        </authorList>
    </citation>
    <scope>NUCLEOTIDE SEQUENCE</scope>
    <source>
        <strain evidence="3">FP-58527</strain>
    </source>
</reference>
<dbReference type="AlphaFoldDB" id="S8EI12"/>
<dbReference type="eggNOG" id="ENOG502QQN3">
    <property type="taxonomic scope" value="Eukaryota"/>
</dbReference>
<dbReference type="Pfam" id="PF22041">
    <property type="entry name" value="GST_C_7"/>
    <property type="match status" value="1"/>
</dbReference>
<dbReference type="PROSITE" id="PS50404">
    <property type="entry name" value="GST_NTER"/>
    <property type="match status" value="1"/>
</dbReference>
<protein>
    <recommendedName>
        <fullName evidence="1">GST N-terminal domain-containing protein</fullName>
    </recommendedName>
</protein>
<evidence type="ECO:0000313" key="2">
    <source>
        <dbReference type="EMBL" id="EPT02919.1"/>
    </source>
</evidence>
<dbReference type="EMBL" id="KE504132">
    <property type="protein sequence ID" value="EPT02919.1"/>
    <property type="molecule type" value="Genomic_DNA"/>
</dbReference>
<dbReference type="InParanoid" id="S8EI12"/>
<dbReference type="Proteomes" id="UP000015241">
    <property type="component" value="Unassembled WGS sequence"/>
</dbReference>
<dbReference type="Pfam" id="PF13409">
    <property type="entry name" value="GST_N_2"/>
    <property type="match status" value="1"/>
</dbReference>
<sequence>MASASGEVIVLYDIPSTVPGRAWSANTWKTRIALNYKNIPYRTEWVEFPDIAPLLTSLGVEPNPPGAFAQYTLPTIYDPRTRTTVMDSVKIVAYLDETYPDTPAMFTPPTRTFIHAFQTALFSNVQEHLSLLLAQSIVAKLNAPSQTYLRLKLEAIFGCKVEEILTPEQRAERWSNLEKGFSVVASWLELTGDGRLLLMGGDGADDGNSLLCHADTSIAGMLIYARAGFGEESEEWQRIESLDGGRWKRFLNYFAKWVDTSR</sequence>
<feature type="domain" description="GST N-terminal" evidence="1">
    <location>
        <begin position="14"/>
        <end position="103"/>
    </location>
</feature>
<dbReference type="InterPro" id="IPR036249">
    <property type="entry name" value="Thioredoxin-like_sf"/>
</dbReference>
<dbReference type="HOGENOM" id="CLU_011226_4_0_1"/>
<dbReference type="OrthoDB" id="4951845at2759"/>
<dbReference type="STRING" id="743788.S8EI12"/>
<dbReference type="Gene3D" id="1.20.1050.10">
    <property type="match status" value="1"/>
</dbReference>
<evidence type="ECO:0000313" key="3">
    <source>
        <dbReference type="Proteomes" id="UP000015241"/>
    </source>
</evidence>
<dbReference type="CDD" id="cd03038">
    <property type="entry name" value="GST_N_etherase_LigE"/>
    <property type="match status" value="1"/>
</dbReference>
<accession>S8EI12</accession>
<gene>
    <name evidence="2" type="ORF">FOMPIDRAFT_1047290</name>
</gene>
<dbReference type="InterPro" id="IPR004045">
    <property type="entry name" value="Glutathione_S-Trfase_N"/>
</dbReference>
<name>S8EI12_FOMSC</name>
<proteinExistence type="predicted"/>
<dbReference type="SUPFAM" id="SSF52833">
    <property type="entry name" value="Thioredoxin-like"/>
    <property type="match status" value="1"/>
</dbReference>
<dbReference type="InterPro" id="IPR054416">
    <property type="entry name" value="GST_UstS-like_C"/>
</dbReference>